<dbReference type="eggNOG" id="COG0625">
    <property type="taxonomic scope" value="Bacteria"/>
</dbReference>
<dbReference type="SFLD" id="SFLDG00358">
    <property type="entry name" value="Main_(cytGST)"/>
    <property type="match status" value="1"/>
</dbReference>
<proteinExistence type="predicted"/>
<dbReference type="NCBIfam" id="NF007831">
    <property type="entry name" value="PRK10542.1"/>
    <property type="match status" value="1"/>
</dbReference>
<dbReference type="Pfam" id="PF00043">
    <property type="entry name" value="GST_C"/>
    <property type="match status" value="1"/>
</dbReference>
<keyword evidence="3" id="KW-0808">Transferase</keyword>
<dbReference type="InterPro" id="IPR004046">
    <property type="entry name" value="GST_C"/>
</dbReference>
<dbReference type="CDD" id="cd03057">
    <property type="entry name" value="GST_N_Beta"/>
    <property type="match status" value="1"/>
</dbReference>
<evidence type="ECO:0000313" key="4">
    <source>
        <dbReference type="Proteomes" id="UP000010799"/>
    </source>
</evidence>
<dbReference type="InterPro" id="IPR040079">
    <property type="entry name" value="Glutathione_S-Trfase"/>
</dbReference>
<accession>L0EV36</accession>
<dbReference type="RefSeq" id="WP_015273254.1">
    <property type="nucleotide sequence ID" value="NC_019907.1"/>
</dbReference>
<dbReference type="Proteomes" id="UP000010799">
    <property type="component" value="Chromosome"/>
</dbReference>
<dbReference type="SFLD" id="SFLDS00019">
    <property type="entry name" value="Glutathione_Transferase_(cytos"/>
    <property type="match status" value="1"/>
</dbReference>
<dbReference type="PANTHER" id="PTHR44051">
    <property type="entry name" value="GLUTATHIONE S-TRANSFERASE-RELATED"/>
    <property type="match status" value="1"/>
</dbReference>
<reference evidence="3 4" key="1">
    <citation type="journal article" date="2012" name="Stand. Genomic Sci.">
        <title>Complete genome sequence of Liberibacter crescens BT-1.</title>
        <authorList>
            <person name="Leonard M.T."/>
            <person name="Fagen J.R."/>
            <person name="Davis-Richardson A.G."/>
            <person name="Davis M.J."/>
            <person name="Triplett E.W."/>
        </authorList>
    </citation>
    <scope>NUCLEOTIDE SEQUENCE [LARGE SCALE GENOMIC DNA]</scope>
    <source>
        <strain evidence="3 4">BT-1</strain>
    </source>
</reference>
<evidence type="ECO:0000313" key="3">
    <source>
        <dbReference type="EMBL" id="AGA64827.1"/>
    </source>
</evidence>
<evidence type="ECO:0000259" key="2">
    <source>
        <dbReference type="PROSITE" id="PS50405"/>
    </source>
</evidence>
<organism evidence="3 4">
    <name type="scientific">Liberibacter crescens (strain BT-1)</name>
    <dbReference type="NCBI Taxonomy" id="1215343"/>
    <lineage>
        <taxon>Bacteria</taxon>
        <taxon>Pseudomonadati</taxon>
        <taxon>Pseudomonadota</taxon>
        <taxon>Alphaproteobacteria</taxon>
        <taxon>Hyphomicrobiales</taxon>
        <taxon>Rhizobiaceae</taxon>
        <taxon>Liberibacter</taxon>
    </lineage>
</organism>
<dbReference type="PANTHER" id="PTHR44051:SF8">
    <property type="entry name" value="GLUTATHIONE S-TRANSFERASE GSTA"/>
    <property type="match status" value="1"/>
</dbReference>
<dbReference type="PROSITE" id="PS50405">
    <property type="entry name" value="GST_CTER"/>
    <property type="match status" value="1"/>
</dbReference>
<dbReference type="STRING" id="1215343.B488_08350"/>
<dbReference type="InterPro" id="IPR004045">
    <property type="entry name" value="Glutathione_S-Trfase_N"/>
</dbReference>
<dbReference type="AlphaFoldDB" id="L0EV36"/>
<dbReference type="SUPFAM" id="SSF52833">
    <property type="entry name" value="Thioredoxin-like"/>
    <property type="match status" value="1"/>
</dbReference>
<dbReference type="HOGENOM" id="CLU_011226_6_1_5"/>
<dbReference type="EMBL" id="CP003789">
    <property type="protein sequence ID" value="AGA64827.1"/>
    <property type="molecule type" value="Genomic_DNA"/>
</dbReference>
<dbReference type="SFLD" id="SFLDG01150">
    <property type="entry name" value="Main.1:_Beta-like"/>
    <property type="match status" value="1"/>
</dbReference>
<gene>
    <name evidence="3" type="ordered locus">B488_08350</name>
</gene>
<dbReference type="Pfam" id="PF13409">
    <property type="entry name" value="GST_N_2"/>
    <property type="match status" value="1"/>
</dbReference>
<feature type="domain" description="GST N-terminal" evidence="1">
    <location>
        <begin position="1"/>
        <end position="81"/>
    </location>
</feature>
<dbReference type="PATRIC" id="fig|1215343.11.peg.860"/>
<dbReference type="PROSITE" id="PS50404">
    <property type="entry name" value="GST_NTER"/>
    <property type="match status" value="1"/>
</dbReference>
<dbReference type="EC" id="2.5.1.18" evidence="3"/>
<dbReference type="Gene3D" id="1.20.1050.10">
    <property type="match status" value="1"/>
</dbReference>
<dbReference type="Gene3D" id="3.40.30.10">
    <property type="entry name" value="Glutaredoxin"/>
    <property type="match status" value="1"/>
</dbReference>
<protein>
    <submittedName>
        <fullName evidence="3">Glutathione S-transferase</fullName>
        <ecNumber evidence="3">2.5.1.18</ecNumber>
    </submittedName>
</protein>
<dbReference type="InterPro" id="IPR036249">
    <property type="entry name" value="Thioredoxin-like_sf"/>
</dbReference>
<dbReference type="SUPFAM" id="SSF47616">
    <property type="entry name" value="GST C-terminal domain-like"/>
    <property type="match status" value="1"/>
</dbReference>
<dbReference type="InterPro" id="IPR010987">
    <property type="entry name" value="Glutathione-S-Trfase_C-like"/>
</dbReference>
<evidence type="ECO:0000259" key="1">
    <source>
        <dbReference type="PROSITE" id="PS50404"/>
    </source>
</evidence>
<dbReference type="CDD" id="cd03188">
    <property type="entry name" value="GST_C_Beta"/>
    <property type="match status" value="1"/>
</dbReference>
<name>L0EV36_LIBCB</name>
<sequence length="204" mass="23228">MKLYFTPGSCSLAPHIALQESGIHHTITKVDLSTHKLEDNTDYYTINSRGSVPLLVLDNGEQITETAVILQYIADQAPEKKLAPAHGTLARVRLQETLNFIATKLHKGTGLFFNPKVDESTKLLFRQRLRNFHEMMNKKISETGWLIGHQFTVADAYLYVVMRWAIKLDLDISGLDSIADFMKRMKERPMDEAYERKTHGCSCT</sequence>
<feature type="domain" description="GST C-terminal" evidence="2">
    <location>
        <begin position="87"/>
        <end position="204"/>
    </location>
</feature>
<dbReference type="KEGG" id="lcc:B488_08350"/>
<keyword evidence="4" id="KW-1185">Reference proteome</keyword>
<dbReference type="GO" id="GO:0004364">
    <property type="term" value="F:glutathione transferase activity"/>
    <property type="evidence" value="ECO:0007669"/>
    <property type="project" value="UniProtKB-EC"/>
</dbReference>
<dbReference type="InterPro" id="IPR036282">
    <property type="entry name" value="Glutathione-S-Trfase_C_sf"/>
</dbReference>